<dbReference type="EMBL" id="ML120396">
    <property type="protein sequence ID" value="RPA98332.1"/>
    <property type="molecule type" value="Genomic_DNA"/>
</dbReference>
<name>A0A3N4JJ95_9PEZI</name>
<protein>
    <submittedName>
        <fullName evidence="1">Uncharacterized protein</fullName>
    </submittedName>
</protein>
<accession>A0A3N4JJ95</accession>
<evidence type="ECO:0000313" key="2">
    <source>
        <dbReference type="Proteomes" id="UP000276215"/>
    </source>
</evidence>
<reference evidence="1 2" key="1">
    <citation type="journal article" date="2018" name="Nat. Ecol. Evol.">
        <title>Pezizomycetes genomes reveal the molecular basis of ectomycorrhizal truffle lifestyle.</title>
        <authorList>
            <person name="Murat C."/>
            <person name="Payen T."/>
            <person name="Noel B."/>
            <person name="Kuo A."/>
            <person name="Morin E."/>
            <person name="Chen J."/>
            <person name="Kohler A."/>
            <person name="Krizsan K."/>
            <person name="Balestrini R."/>
            <person name="Da Silva C."/>
            <person name="Montanini B."/>
            <person name="Hainaut M."/>
            <person name="Levati E."/>
            <person name="Barry K.W."/>
            <person name="Belfiori B."/>
            <person name="Cichocki N."/>
            <person name="Clum A."/>
            <person name="Dockter R.B."/>
            <person name="Fauchery L."/>
            <person name="Guy J."/>
            <person name="Iotti M."/>
            <person name="Le Tacon F."/>
            <person name="Lindquist E.A."/>
            <person name="Lipzen A."/>
            <person name="Malagnac F."/>
            <person name="Mello A."/>
            <person name="Molinier V."/>
            <person name="Miyauchi S."/>
            <person name="Poulain J."/>
            <person name="Riccioni C."/>
            <person name="Rubini A."/>
            <person name="Sitrit Y."/>
            <person name="Splivallo R."/>
            <person name="Traeger S."/>
            <person name="Wang M."/>
            <person name="Zifcakova L."/>
            <person name="Wipf D."/>
            <person name="Zambonelli A."/>
            <person name="Paolocci F."/>
            <person name="Nowrousian M."/>
            <person name="Ottonello S."/>
            <person name="Baldrian P."/>
            <person name="Spatafora J.W."/>
            <person name="Henrissat B."/>
            <person name="Nagy L.G."/>
            <person name="Aury J.M."/>
            <person name="Wincker P."/>
            <person name="Grigoriev I.V."/>
            <person name="Bonfante P."/>
            <person name="Martin F.M."/>
        </authorList>
    </citation>
    <scope>NUCLEOTIDE SEQUENCE [LARGE SCALE GENOMIC DNA]</scope>
    <source>
        <strain evidence="1 2">120613-1</strain>
    </source>
</reference>
<gene>
    <name evidence="1" type="ORF">L873DRAFT_1808268</name>
</gene>
<dbReference type="OrthoDB" id="5408565at2759"/>
<sequence length="80" mass="9130">MQALIATQLQDDLEYTEAAQLARANQQKCTHQSVQKGGVMYASQARAMVQQQDENNTEKRILQVECQLERLHKSQVAEKK</sequence>
<keyword evidence="2" id="KW-1185">Reference proteome</keyword>
<organism evidence="1 2">
    <name type="scientific">Choiromyces venosus 120613-1</name>
    <dbReference type="NCBI Taxonomy" id="1336337"/>
    <lineage>
        <taxon>Eukaryota</taxon>
        <taxon>Fungi</taxon>
        <taxon>Dikarya</taxon>
        <taxon>Ascomycota</taxon>
        <taxon>Pezizomycotina</taxon>
        <taxon>Pezizomycetes</taxon>
        <taxon>Pezizales</taxon>
        <taxon>Tuberaceae</taxon>
        <taxon>Choiromyces</taxon>
    </lineage>
</organism>
<dbReference type="AlphaFoldDB" id="A0A3N4JJ95"/>
<dbReference type="Proteomes" id="UP000276215">
    <property type="component" value="Unassembled WGS sequence"/>
</dbReference>
<proteinExistence type="predicted"/>
<evidence type="ECO:0000313" key="1">
    <source>
        <dbReference type="EMBL" id="RPA98332.1"/>
    </source>
</evidence>